<evidence type="ECO:0000256" key="4">
    <source>
        <dbReference type="ARBA" id="ARBA00023002"/>
    </source>
</evidence>
<evidence type="ECO:0000256" key="3">
    <source>
        <dbReference type="ARBA" id="ARBA00022827"/>
    </source>
</evidence>
<dbReference type="PANTHER" id="PTHR43735">
    <property type="entry name" value="APOPTOSIS-INDUCING FACTOR 1"/>
    <property type="match status" value="1"/>
</dbReference>
<feature type="domain" description="FAD/NAD(P)-binding" evidence="5">
    <location>
        <begin position="4"/>
        <end position="287"/>
    </location>
</feature>
<dbReference type="GO" id="GO:0005737">
    <property type="term" value="C:cytoplasm"/>
    <property type="evidence" value="ECO:0007669"/>
    <property type="project" value="TreeGrafter"/>
</dbReference>
<dbReference type="HOGENOM" id="CLU_019845_6_2_1"/>
<name>R8BXF9_PHAM7</name>
<dbReference type="KEGG" id="tmn:UCRPA7_528"/>
<gene>
    <name evidence="6" type="ORF">UCRPA7_528</name>
</gene>
<dbReference type="SUPFAM" id="SSF51905">
    <property type="entry name" value="FAD/NAD(P)-binding domain"/>
    <property type="match status" value="1"/>
</dbReference>
<comment type="similarity">
    <text evidence="1">Belongs to the FAD-dependent oxidoreductase family.</text>
</comment>
<dbReference type="GeneID" id="19325817"/>
<evidence type="ECO:0000256" key="2">
    <source>
        <dbReference type="ARBA" id="ARBA00022630"/>
    </source>
</evidence>
<dbReference type="PRINTS" id="PR00368">
    <property type="entry name" value="FADPNR"/>
</dbReference>
<protein>
    <submittedName>
        <fullName evidence="6">Putative fad binding protein</fullName>
    </submittedName>
</protein>
<dbReference type="Proteomes" id="UP000014074">
    <property type="component" value="Unassembled WGS sequence"/>
</dbReference>
<keyword evidence="4" id="KW-0560">Oxidoreductase</keyword>
<reference evidence="7" key="1">
    <citation type="journal article" date="2013" name="Genome Announc.">
        <title>Draft genome sequence of the ascomycete Phaeoacremonium aleophilum strain UCR-PA7, a causal agent of the esca disease complex in grapevines.</title>
        <authorList>
            <person name="Blanco-Ulate B."/>
            <person name="Rolshausen P."/>
            <person name="Cantu D."/>
        </authorList>
    </citation>
    <scope>NUCLEOTIDE SEQUENCE [LARGE SCALE GENOMIC DNA]</scope>
    <source>
        <strain evidence="7">UCR-PA7</strain>
    </source>
</reference>
<keyword evidence="2" id="KW-0285">Flavoprotein</keyword>
<dbReference type="eggNOG" id="KOG2495">
    <property type="taxonomic scope" value="Eukaryota"/>
</dbReference>
<dbReference type="PANTHER" id="PTHR43735:SF3">
    <property type="entry name" value="FERROPTOSIS SUPPRESSOR PROTEIN 1"/>
    <property type="match status" value="1"/>
</dbReference>
<dbReference type="OrthoDB" id="202203at2759"/>
<evidence type="ECO:0000259" key="5">
    <source>
        <dbReference type="Pfam" id="PF07992"/>
    </source>
</evidence>
<proteinExistence type="inferred from homology"/>
<sequence>MTKTVVVLGGSYAGLHIAHYLLKNASDIKVVLVSKNSHFFWNLATVRAIVPGQIKDETIFQSLEKALQRYPDESYELIVGSAEKVDFGAKTVLVSAAAGGERTLSYDHLVLATGSRNPSPDVPWKAAGSYEEAVKTLHATADKVKAAKHIVVAGAGATGVEVAGELGYEYGKGDKEVILLSAEKEIMGGDIVAPAARNELTKLGVKIRGEAKVTGTKKLENGKTEISLANGETITTDLYLPTMGLVPNSEYIDAKYLNEKKNVVVDEFFNVKNTKDVWAAGDIVGSPRCGFMITQKHAAGVGKNIVAALSGKPPVVVKGPPIDILACAVGRGRGAGRMGSFKMFSIMIWLAKGRTLATQMVPGYIDGSVA</sequence>
<evidence type="ECO:0000313" key="7">
    <source>
        <dbReference type="Proteomes" id="UP000014074"/>
    </source>
</evidence>
<evidence type="ECO:0000313" key="6">
    <source>
        <dbReference type="EMBL" id="EOO03959.1"/>
    </source>
</evidence>
<keyword evidence="7" id="KW-1185">Reference proteome</keyword>
<dbReference type="AlphaFoldDB" id="R8BXF9"/>
<dbReference type="RefSeq" id="XP_007911314.1">
    <property type="nucleotide sequence ID" value="XM_007913123.1"/>
</dbReference>
<dbReference type="Pfam" id="PF07992">
    <property type="entry name" value="Pyr_redox_2"/>
    <property type="match status" value="1"/>
</dbReference>
<dbReference type="EMBL" id="KB932812">
    <property type="protein sequence ID" value="EOO03959.1"/>
    <property type="molecule type" value="Genomic_DNA"/>
</dbReference>
<dbReference type="InterPro" id="IPR023753">
    <property type="entry name" value="FAD/NAD-binding_dom"/>
</dbReference>
<dbReference type="GO" id="GO:0004174">
    <property type="term" value="F:electron-transferring-flavoprotein dehydrogenase activity"/>
    <property type="evidence" value="ECO:0007669"/>
    <property type="project" value="TreeGrafter"/>
</dbReference>
<dbReference type="Gene3D" id="3.50.50.100">
    <property type="match status" value="1"/>
</dbReference>
<accession>R8BXF9</accession>
<dbReference type="PRINTS" id="PR00469">
    <property type="entry name" value="PNDRDTASEII"/>
</dbReference>
<dbReference type="GO" id="GO:0050660">
    <property type="term" value="F:flavin adenine dinucleotide binding"/>
    <property type="evidence" value="ECO:0007669"/>
    <property type="project" value="TreeGrafter"/>
</dbReference>
<organism evidence="6 7">
    <name type="scientific">Phaeoacremonium minimum (strain UCR-PA7)</name>
    <name type="common">Esca disease fungus</name>
    <name type="synonym">Togninia minima</name>
    <dbReference type="NCBI Taxonomy" id="1286976"/>
    <lineage>
        <taxon>Eukaryota</taxon>
        <taxon>Fungi</taxon>
        <taxon>Dikarya</taxon>
        <taxon>Ascomycota</taxon>
        <taxon>Pezizomycotina</taxon>
        <taxon>Sordariomycetes</taxon>
        <taxon>Sordariomycetidae</taxon>
        <taxon>Togniniales</taxon>
        <taxon>Togniniaceae</taxon>
        <taxon>Phaeoacremonium</taxon>
    </lineage>
</organism>
<dbReference type="InterPro" id="IPR036188">
    <property type="entry name" value="FAD/NAD-bd_sf"/>
</dbReference>
<evidence type="ECO:0000256" key="1">
    <source>
        <dbReference type="ARBA" id="ARBA00006442"/>
    </source>
</evidence>
<keyword evidence="3" id="KW-0274">FAD</keyword>